<dbReference type="GO" id="GO:0005886">
    <property type="term" value="C:plasma membrane"/>
    <property type="evidence" value="ECO:0007669"/>
    <property type="project" value="UniProtKB-SubCell"/>
</dbReference>
<keyword evidence="11" id="KW-1185">Reference proteome</keyword>
<feature type="transmembrane region" description="Helical" evidence="6">
    <location>
        <begin position="167"/>
        <end position="185"/>
    </location>
</feature>
<proteinExistence type="predicted"/>
<evidence type="ECO:0000256" key="6">
    <source>
        <dbReference type="SAM" id="Phobius"/>
    </source>
</evidence>
<sequence length="270" mass="30467">MFKTLLCGVTLLALSSGVAQAADTTLRSGPSEWLVNALGLLLVVLLAICYERGAKRTPVKRWRLWLMRAVLLFAVFVMLGPMDRWAEVSAAMHMAQHMLIIACIAPLIALARPLPQWYVGGGKWLQGAWKLGFKVTQYPMLCAYLHGVVIWFWHIPLFYMAAVQSSWVHALAHLCFLLSAVWFWWACLYPAARKIPFALLALLLTLMHTGFLGALLTFAAQPLYSEARHLQDQQLAGLLMWVIGGIPYIAASMWAGVRWYRQLERRMQPS</sequence>
<keyword evidence="4 6" id="KW-1133">Transmembrane helix</keyword>
<feature type="transmembrane region" description="Helical" evidence="6">
    <location>
        <begin position="197"/>
        <end position="218"/>
    </location>
</feature>
<feature type="transmembrane region" description="Helical" evidence="6">
    <location>
        <begin position="62"/>
        <end position="82"/>
    </location>
</feature>
<dbReference type="EMBL" id="QLMD01000001">
    <property type="protein sequence ID" value="RAK01520.1"/>
    <property type="molecule type" value="Genomic_DNA"/>
</dbReference>
<evidence type="ECO:0000313" key="11">
    <source>
        <dbReference type="Proteomes" id="UP000287865"/>
    </source>
</evidence>
<dbReference type="RefSeq" id="WP_111568356.1">
    <property type="nucleotide sequence ID" value="NZ_PIPK01000001.1"/>
</dbReference>
<evidence type="ECO:0000313" key="9">
    <source>
        <dbReference type="EMBL" id="RUO28699.1"/>
    </source>
</evidence>
<keyword evidence="2" id="KW-1003">Cell membrane</keyword>
<dbReference type="Proteomes" id="UP000249203">
    <property type="component" value="Unassembled WGS sequence"/>
</dbReference>
<protein>
    <submittedName>
        <fullName evidence="8">Cytochrome c oxidase assembly factor CtaG</fullName>
    </submittedName>
</protein>
<evidence type="ECO:0000256" key="7">
    <source>
        <dbReference type="SAM" id="SignalP"/>
    </source>
</evidence>
<feature type="transmembrane region" description="Helical" evidence="6">
    <location>
        <begin position="238"/>
        <end position="257"/>
    </location>
</feature>
<dbReference type="AlphaFoldDB" id="A0A327X350"/>
<keyword evidence="7" id="KW-0732">Signal</keyword>
<reference evidence="8 10" key="2">
    <citation type="submission" date="2018-06" db="EMBL/GenBank/DDBJ databases">
        <title>Genomic Encyclopedia of Type Strains, Phase III (KMG-III): the genomes of soil and plant-associated and newly described type strains.</title>
        <authorList>
            <person name="Whitman W."/>
        </authorList>
    </citation>
    <scope>NUCLEOTIDE SEQUENCE [LARGE SCALE GENOMIC DNA]</scope>
    <source>
        <strain evidence="8 10">CGMCC 1.15366</strain>
    </source>
</reference>
<dbReference type="Pfam" id="PF09678">
    <property type="entry name" value="Caa3_CtaG"/>
    <property type="match status" value="1"/>
</dbReference>
<name>A0A327X350_9GAMM</name>
<feature type="transmembrane region" description="Helical" evidence="6">
    <location>
        <begin position="31"/>
        <end position="50"/>
    </location>
</feature>
<reference evidence="9 11" key="1">
    <citation type="journal article" date="2018" name="Front. Microbiol.">
        <title>Genome-Based Analysis Reveals the Taxonomy and Diversity of the Family Idiomarinaceae.</title>
        <authorList>
            <person name="Liu Y."/>
            <person name="Lai Q."/>
            <person name="Shao Z."/>
        </authorList>
    </citation>
    <scope>NUCLEOTIDE SEQUENCE [LARGE SCALE GENOMIC DNA]</scope>
    <source>
        <strain evidence="9 11">CF12-14</strain>
    </source>
</reference>
<evidence type="ECO:0000256" key="5">
    <source>
        <dbReference type="ARBA" id="ARBA00023136"/>
    </source>
</evidence>
<feature type="chain" id="PRO_5016374450" evidence="7">
    <location>
        <begin position="22"/>
        <end position="270"/>
    </location>
</feature>
<evidence type="ECO:0000313" key="10">
    <source>
        <dbReference type="Proteomes" id="UP000249203"/>
    </source>
</evidence>
<evidence type="ECO:0000256" key="3">
    <source>
        <dbReference type="ARBA" id="ARBA00022692"/>
    </source>
</evidence>
<evidence type="ECO:0000313" key="8">
    <source>
        <dbReference type="EMBL" id="RAK01520.1"/>
    </source>
</evidence>
<feature type="signal peptide" evidence="7">
    <location>
        <begin position="1"/>
        <end position="21"/>
    </location>
</feature>
<gene>
    <name evidence="8" type="ORF">B0I24_101143</name>
    <name evidence="9" type="ORF">CWE07_00690</name>
</gene>
<dbReference type="EMBL" id="PIPK01000001">
    <property type="protein sequence ID" value="RUO28699.1"/>
    <property type="molecule type" value="Genomic_DNA"/>
</dbReference>
<feature type="transmembrane region" description="Helical" evidence="6">
    <location>
        <begin position="135"/>
        <end position="155"/>
    </location>
</feature>
<organism evidence="8 10">
    <name type="scientific">Aliidiomarina maris</name>
    <dbReference type="NCBI Taxonomy" id="531312"/>
    <lineage>
        <taxon>Bacteria</taxon>
        <taxon>Pseudomonadati</taxon>
        <taxon>Pseudomonadota</taxon>
        <taxon>Gammaproteobacteria</taxon>
        <taxon>Alteromonadales</taxon>
        <taxon>Idiomarinaceae</taxon>
        <taxon>Aliidiomarina</taxon>
    </lineage>
</organism>
<evidence type="ECO:0000256" key="2">
    <source>
        <dbReference type="ARBA" id="ARBA00022475"/>
    </source>
</evidence>
<comment type="subcellular location">
    <subcellularLocation>
        <location evidence="1">Cell membrane</location>
        <topology evidence="1">Multi-pass membrane protein</topology>
    </subcellularLocation>
</comment>
<evidence type="ECO:0000256" key="1">
    <source>
        <dbReference type="ARBA" id="ARBA00004651"/>
    </source>
</evidence>
<accession>A0A327X350</accession>
<dbReference type="OrthoDB" id="9808789at2"/>
<keyword evidence="5 6" id="KW-0472">Membrane</keyword>
<dbReference type="InterPro" id="IPR019108">
    <property type="entry name" value="Caa3_assmbl_CtaG-rel"/>
</dbReference>
<keyword evidence="3 6" id="KW-0812">Transmembrane</keyword>
<feature type="transmembrane region" description="Helical" evidence="6">
    <location>
        <begin position="94"/>
        <end position="114"/>
    </location>
</feature>
<evidence type="ECO:0000256" key="4">
    <source>
        <dbReference type="ARBA" id="ARBA00022989"/>
    </source>
</evidence>
<comment type="caution">
    <text evidence="8">The sequence shown here is derived from an EMBL/GenBank/DDBJ whole genome shotgun (WGS) entry which is preliminary data.</text>
</comment>
<dbReference type="Proteomes" id="UP000287865">
    <property type="component" value="Unassembled WGS sequence"/>
</dbReference>